<dbReference type="Proteomes" id="UP000310016">
    <property type="component" value="Unassembled WGS sequence"/>
</dbReference>
<evidence type="ECO:0000256" key="6">
    <source>
        <dbReference type="ARBA" id="ARBA00023244"/>
    </source>
</evidence>
<keyword evidence="4 7" id="KW-0560">Oxidoreductase</keyword>
<proteinExistence type="inferred from homology"/>
<evidence type="ECO:0000259" key="8">
    <source>
        <dbReference type="Pfam" id="PF12724"/>
    </source>
</evidence>
<keyword evidence="7" id="KW-1003">Cell membrane</keyword>
<evidence type="ECO:0000313" key="9">
    <source>
        <dbReference type="EMBL" id="TJZ71012.1"/>
    </source>
</evidence>
<evidence type="ECO:0000256" key="7">
    <source>
        <dbReference type="HAMAP-Rule" id="MF_00853"/>
    </source>
</evidence>
<keyword evidence="3 7" id="KW-0547">Nucleotide-binding</keyword>
<dbReference type="NCBIfam" id="NF008316">
    <property type="entry name" value="PRK11104.1"/>
    <property type="match status" value="1"/>
</dbReference>
<dbReference type="AlphaFoldDB" id="A0A4U0PTZ6"/>
<dbReference type="InterPro" id="IPR026816">
    <property type="entry name" value="Flavodoxin_dom"/>
</dbReference>
<sequence>MNELLICHATHDGLSRRIAERVAEHPAILGLSCCRYDLAVAPPDVERLEEAAAVVLVAAVRYGHHLPAAESFVQRHRDLLARKPVALASVNLVARKPGRDTPDGNPYLRKWLARHRLNPAVATAFAGALDYARHGWLDRLMIRAIMRMTGGPTDPASRIEYTDWARVGAFAEQCAALARTASAQRLRI</sequence>
<evidence type="ECO:0000256" key="3">
    <source>
        <dbReference type="ARBA" id="ARBA00022741"/>
    </source>
</evidence>
<dbReference type="RefSeq" id="WP_136774001.1">
    <property type="nucleotide sequence ID" value="NZ_CP156074.1"/>
</dbReference>
<keyword evidence="2 7" id="KW-0288">FMN</keyword>
<comment type="catalytic activity">
    <reaction evidence="7">
        <text>protoporphyrinogen IX + 3 a quinone = protoporphyrin IX + 3 a quinol</text>
        <dbReference type="Rhea" id="RHEA:65032"/>
        <dbReference type="ChEBI" id="CHEBI:24646"/>
        <dbReference type="ChEBI" id="CHEBI:57306"/>
        <dbReference type="ChEBI" id="CHEBI:57307"/>
        <dbReference type="ChEBI" id="CHEBI:132124"/>
        <dbReference type="EC" id="1.3.5.3"/>
    </reaction>
</comment>
<dbReference type="InterPro" id="IPR029039">
    <property type="entry name" value="Flavoprotein-like_sf"/>
</dbReference>
<comment type="subcellular location">
    <subcellularLocation>
        <location evidence="7">Cell membrane</location>
        <topology evidence="7">Peripheral membrane protein</topology>
    </subcellularLocation>
</comment>
<dbReference type="InterPro" id="IPR044264">
    <property type="entry name" value="HemG"/>
</dbReference>
<evidence type="ECO:0000313" key="10">
    <source>
        <dbReference type="Proteomes" id="UP000310016"/>
    </source>
</evidence>
<dbReference type="PANTHER" id="PTHR38030:SF2">
    <property type="entry name" value="PROTOPORPHYRINOGEN IX DEHYDROGENASE [QUINONE]"/>
    <property type="match status" value="1"/>
</dbReference>
<comment type="catalytic activity">
    <reaction evidence="7">
        <text>protoporphyrinogen IX + 3 a ubiquinone = protoporphyrin IX + 3 a ubiquinol</text>
        <dbReference type="Rhea" id="RHEA:63936"/>
        <dbReference type="Rhea" id="RHEA-COMP:9565"/>
        <dbReference type="Rhea" id="RHEA-COMP:9566"/>
        <dbReference type="ChEBI" id="CHEBI:16389"/>
        <dbReference type="ChEBI" id="CHEBI:17976"/>
        <dbReference type="ChEBI" id="CHEBI:57306"/>
        <dbReference type="ChEBI" id="CHEBI:57307"/>
    </reaction>
</comment>
<organism evidence="9 10">
    <name type="scientific">Chitiniphilus eburneus</name>
    <dbReference type="NCBI Taxonomy" id="2571148"/>
    <lineage>
        <taxon>Bacteria</taxon>
        <taxon>Pseudomonadati</taxon>
        <taxon>Pseudomonadota</taxon>
        <taxon>Betaproteobacteria</taxon>
        <taxon>Neisseriales</taxon>
        <taxon>Chitinibacteraceae</taxon>
        <taxon>Chitiniphilus</taxon>
    </lineage>
</organism>
<comment type="similarity">
    <text evidence="7">Belongs to the HemG family.</text>
</comment>
<dbReference type="InterPro" id="IPR052200">
    <property type="entry name" value="Protoporphyrinogen_IX_DH"/>
</dbReference>
<keyword evidence="5" id="KW-0472">Membrane</keyword>
<comment type="pathway">
    <text evidence="7">Porphyrin-containing compound metabolism; protoporphyrin-IX biosynthesis; protoporphyrin-IX from protoporphyrinogen-IX: step 1/1.</text>
</comment>
<gene>
    <name evidence="7 9" type="primary">hemG</name>
    <name evidence="9" type="ORF">FAZ21_13670</name>
</gene>
<dbReference type="GO" id="GO:0070819">
    <property type="term" value="F:menaquinone-dependent protoporphyrinogen oxidase activity"/>
    <property type="evidence" value="ECO:0007669"/>
    <property type="project" value="UniProtKB-UniRule"/>
</dbReference>
<comment type="function">
    <text evidence="7">Catalyzes the 6-electron oxidation of protoporphyrinogen IX to form protoporphyrin IX; under anaerobic conditions uses menaquinone as an electron acceptor, under aerobic conditions uses ubiquinone as an electron acceptor.</text>
</comment>
<protein>
    <recommendedName>
        <fullName evidence="7">Protoporphyrinogen IX dehydrogenase [quinone]</fullName>
        <ecNumber evidence="7">1.3.5.3</ecNumber>
    </recommendedName>
    <alternativeName>
        <fullName evidence="7">Protoporphyrinogen IX dehydrogenase [menaquinone]</fullName>
    </alternativeName>
    <alternativeName>
        <fullName evidence="7">Protoporphyrinogen IX dehydrogenase [ubiquinone]</fullName>
    </alternativeName>
    <alternativeName>
        <fullName evidence="7">Protoporphyrinogen oxidase</fullName>
        <shortName evidence="7">PPO</shortName>
    </alternativeName>
</protein>
<dbReference type="UniPathway" id="UPA00251">
    <property type="reaction ID" value="UER00324"/>
</dbReference>
<dbReference type="Pfam" id="PF12724">
    <property type="entry name" value="Flavodoxin_5"/>
    <property type="match status" value="1"/>
</dbReference>
<accession>A0A4U0PTZ6</accession>
<reference evidence="9 10" key="1">
    <citation type="submission" date="2019-04" db="EMBL/GenBank/DDBJ databases">
        <title>Chitiniphilus eburnea sp. nov., a novel chitinolytic bacterium isolated from aquaculture sludge.</title>
        <authorList>
            <person name="Sheng M."/>
        </authorList>
    </citation>
    <scope>NUCLEOTIDE SEQUENCE [LARGE SCALE GENOMIC DNA]</scope>
    <source>
        <strain evidence="9 10">HX-2-15</strain>
    </source>
</reference>
<evidence type="ECO:0000256" key="2">
    <source>
        <dbReference type="ARBA" id="ARBA00022643"/>
    </source>
</evidence>
<name>A0A4U0PTZ6_9NEIS</name>
<evidence type="ECO:0000256" key="5">
    <source>
        <dbReference type="ARBA" id="ARBA00023136"/>
    </source>
</evidence>
<dbReference type="GO" id="GO:0006782">
    <property type="term" value="P:protoporphyrinogen IX biosynthetic process"/>
    <property type="evidence" value="ECO:0007669"/>
    <property type="project" value="UniProtKB-UniRule"/>
</dbReference>
<dbReference type="GO" id="GO:0005886">
    <property type="term" value="C:plasma membrane"/>
    <property type="evidence" value="ECO:0007669"/>
    <property type="project" value="UniProtKB-SubCell"/>
</dbReference>
<dbReference type="EMBL" id="SUMF01000017">
    <property type="protein sequence ID" value="TJZ71012.1"/>
    <property type="molecule type" value="Genomic_DNA"/>
</dbReference>
<keyword evidence="6 7" id="KW-0627">Porphyrin biosynthesis</keyword>
<feature type="domain" description="Flavodoxin" evidence="8">
    <location>
        <begin position="5"/>
        <end position="154"/>
    </location>
</feature>
<dbReference type="OrthoDB" id="9795729at2"/>
<dbReference type="GO" id="GO:0010181">
    <property type="term" value="F:FMN binding"/>
    <property type="evidence" value="ECO:0007669"/>
    <property type="project" value="UniProtKB-UniRule"/>
</dbReference>
<dbReference type="EC" id="1.3.5.3" evidence="7"/>
<comment type="caution">
    <text evidence="9">The sequence shown here is derived from an EMBL/GenBank/DDBJ whole genome shotgun (WGS) entry which is preliminary data.</text>
</comment>
<dbReference type="SUPFAM" id="SSF52218">
    <property type="entry name" value="Flavoproteins"/>
    <property type="match status" value="1"/>
</dbReference>
<comment type="catalytic activity">
    <reaction evidence="7">
        <text>protoporphyrinogen IX + 3 a menaquinone = protoporphyrin IX + 3 a menaquinol</text>
        <dbReference type="Rhea" id="RHEA:27409"/>
        <dbReference type="Rhea" id="RHEA-COMP:9537"/>
        <dbReference type="Rhea" id="RHEA-COMP:9539"/>
        <dbReference type="ChEBI" id="CHEBI:16374"/>
        <dbReference type="ChEBI" id="CHEBI:18151"/>
        <dbReference type="ChEBI" id="CHEBI:57306"/>
        <dbReference type="ChEBI" id="CHEBI:57307"/>
        <dbReference type="EC" id="1.3.5.3"/>
    </reaction>
</comment>
<dbReference type="PANTHER" id="PTHR38030">
    <property type="entry name" value="PROTOPORPHYRINOGEN IX DEHYDROGENASE [MENAQUINONE]"/>
    <property type="match status" value="1"/>
</dbReference>
<dbReference type="GO" id="GO:0004729">
    <property type="term" value="F:oxygen-dependent protoporphyrinogen oxidase activity"/>
    <property type="evidence" value="ECO:0007669"/>
    <property type="project" value="InterPro"/>
</dbReference>
<keyword evidence="1 7" id="KW-0285">Flavoprotein</keyword>
<comment type="cofactor">
    <cofactor evidence="7">
        <name>FMN</name>
        <dbReference type="ChEBI" id="CHEBI:58210"/>
    </cofactor>
    <text evidence="7">Binds 1 FMN non-covalently per subunit.</text>
</comment>
<keyword evidence="10" id="KW-1185">Reference proteome</keyword>
<evidence type="ECO:0000256" key="1">
    <source>
        <dbReference type="ARBA" id="ARBA00022630"/>
    </source>
</evidence>
<dbReference type="HAMAP" id="MF_00853">
    <property type="entry name" value="HemG"/>
    <property type="match status" value="1"/>
</dbReference>
<evidence type="ECO:0000256" key="4">
    <source>
        <dbReference type="ARBA" id="ARBA00023002"/>
    </source>
</evidence>